<evidence type="ECO:0000256" key="2">
    <source>
        <dbReference type="ARBA" id="ARBA00004141"/>
    </source>
</evidence>
<dbReference type="PROSITE" id="PS50885">
    <property type="entry name" value="HAMP"/>
    <property type="match status" value="1"/>
</dbReference>
<dbReference type="Gene3D" id="3.30.565.10">
    <property type="entry name" value="Histidine kinase-like ATPase, C-terminal domain"/>
    <property type="match status" value="1"/>
</dbReference>
<reference evidence="15" key="1">
    <citation type="submission" date="2021-02" db="EMBL/GenBank/DDBJ databases">
        <title>PHA producing bacteria isolated from coastal sediment in Guangdong, Shenzhen.</title>
        <authorList>
            <person name="Zheng W."/>
            <person name="Yu S."/>
            <person name="Huang Y."/>
        </authorList>
    </citation>
    <scope>NUCLEOTIDE SEQUENCE</scope>
    <source>
        <strain evidence="15">TN14-10</strain>
    </source>
</reference>
<evidence type="ECO:0000256" key="12">
    <source>
        <dbReference type="SAM" id="Phobius"/>
    </source>
</evidence>
<evidence type="ECO:0000313" key="15">
    <source>
        <dbReference type="EMBL" id="MBN7797036.1"/>
    </source>
</evidence>
<sequence>MSRSLKRRLLWILLGLILVSWIGSAAVTAFYASRVLLAQVDRQLEQYADLVNYITQVYERQLEAGVPVSEPLLTGVLEERFEHPLIVENAAATGVSPALNIWWGGQLLAVLRDSPRFARPETAGFSFRQREGRSRWRLLAREADPSGLWIVVGIDLDQARWSLWGSLSRVLFPLLFVLPLTLVVLYFGVERGLGPLKALADQISRRNPRALDPLRPASVPAELDPVVAALNDLLERLAAALESEQRFTANAAHELTTPLAAIKTEVQLCQRLLTDAQARPMLERIAARVDRAHHTVEQLLTLARLDPASPLPDAPVAMARLLREVVAETAHLAAERGLALRLERVDAATVGGNEEALAILLRNVLVNALRYATDGSEVEVTLVREAGAVTLSVSNDCEPLAADEFQRLTRRFYRVPGSRGLGAGLGLSIAARVADLHGARFRVGPGAGGRGFVATLRMAL</sequence>
<feature type="domain" description="HAMP" evidence="14">
    <location>
        <begin position="190"/>
        <end position="242"/>
    </location>
</feature>
<organism evidence="15 16">
    <name type="scientific">Parahaliea mediterranea</name>
    <dbReference type="NCBI Taxonomy" id="651086"/>
    <lineage>
        <taxon>Bacteria</taxon>
        <taxon>Pseudomonadati</taxon>
        <taxon>Pseudomonadota</taxon>
        <taxon>Gammaproteobacteria</taxon>
        <taxon>Cellvibrionales</taxon>
        <taxon>Halieaceae</taxon>
        <taxon>Parahaliea</taxon>
    </lineage>
</organism>
<feature type="transmembrane region" description="Helical" evidence="12">
    <location>
        <begin position="170"/>
        <end position="189"/>
    </location>
</feature>
<keyword evidence="4" id="KW-0597">Phosphoprotein</keyword>
<dbReference type="Proteomes" id="UP000664303">
    <property type="component" value="Unassembled WGS sequence"/>
</dbReference>
<comment type="caution">
    <text evidence="15">The sequence shown here is derived from an EMBL/GenBank/DDBJ whole genome shotgun (WGS) entry which is preliminary data.</text>
</comment>
<protein>
    <recommendedName>
        <fullName evidence="3">histidine kinase</fullName>
        <ecNumber evidence="3">2.7.13.3</ecNumber>
    </recommendedName>
</protein>
<keyword evidence="8" id="KW-0418">Kinase</keyword>
<evidence type="ECO:0000256" key="1">
    <source>
        <dbReference type="ARBA" id="ARBA00000085"/>
    </source>
</evidence>
<accession>A0A939DFP6</accession>
<evidence type="ECO:0000256" key="6">
    <source>
        <dbReference type="ARBA" id="ARBA00022692"/>
    </source>
</evidence>
<evidence type="ECO:0000256" key="3">
    <source>
        <dbReference type="ARBA" id="ARBA00012438"/>
    </source>
</evidence>
<proteinExistence type="predicted"/>
<dbReference type="RefSeq" id="WP_206560486.1">
    <property type="nucleotide sequence ID" value="NZ_JAFKCZ010000007.1"/>
</dbReference>
<dbReference type="CDD" id="cd00082">
    <property type="entry name" value="HisKA"/>
    <property type="match status" value="1"/>
</dbReference>
<dbReference type="Pfam" id="PF00512">
    <property type="entry name" value="HisKA"/>
    <property type="match status" value="1"/>
</dbReference>
<keyword evidence="10 12" id="KW-1133">Transmembrane helix</keyword>
<evidence type="ECO:0000256" key="5">
    <source>
        <dbReference type="ARBA" id="ARBA00022679"/>
    </source>
</evidence>
<evidence type="ECO:0000259" key="13">
    <source>
        <dbReference type="PROSITE" id="PS50109"/>
    </source>
</evidence>
<dbReference type="InterPro" id="IPR050428">
    <property type="entry name" value="TCS_sensor_his_kinase"/>
</dbReference>
<keyword evidence="7" id="KW-0547">Nucleotide-binding</keyword>
<keyword evidence="5" id="KW-0808">Transferase</keyword>
<dbReference type="GO" id="GO:0005524">
    <property type="term" value="F:ATP binding"/>
    <property type="evidence" value="ECO:0007669"/>
    <property type="project" value="UniProtKB-KW"/>
</dbReference>
<comment type="subcellular location">
    <subcellularLocation>
        <location evidence="2">Membrane</location>
        <topology evidence="2">Multi-pass membrane protein</topology>
    </subcellularLocation>
</comment>
<dbReference type="EC" id="2.7.13.3" evidence="3"/>
<dbReference type="SUPFAM" id="SSF55874">
    <property type="entry name" value="ATPase domain of HSP90 chaperone/DNA topoisomerase II/histidine kinase"/>
    <property type="match status" value="1"/>
</dbReference>
<dbReference type="GO" id="GO:0005886">
    <property type="term" value="C:plasma membrane"/>
    <property type="evidence" value="ECO:0007669"/>
    <property type="project" value="TreeGrafter"/>
</dbReference>
<comment type="catalytic activity">
    <reaction evidence="1">
        <text>ATP + protein L-histidine = ADP + protein N-phospho-L-histidine.</text>
        <dbReference type="EC" id="2.7.13.3"/>
    </reaction>
</comment>
<evidence type="ECO:0000259" key="14">
    <source>
        <dbReference type="PROSITE" id="PS50885"/>
    </source>
</evidence>
<dbReference type="SMART" id="SM00387">
    <property type="entry name" value="HATPase_c"/>
    <property type="match status" value="1"/>
</dbReference>
<evidence type="ECO:0000256" key="11">
    <source>
        <dbReference type="ARBA" id="ARBA00023012"/>
    </source>
</evidence>
<evidence type="ECO:0000313" key="16">
    <source>
        <dbReference type="Proteomes" id="UP000664303"/>
    </source>
</evidence>
<dbReference type="Gene3D" id="1.10.287.130">
    <property type="match status" value="1"/>
</dbReference>
<dbReference type="InterPro" id="IPR003594">
    <property type="entry name" value="HATPase_dom"/>
</dbReference>
<dbReference type="InterPro" id="IPR036890">
    <property type="entry name" value="HATPase_C_sf"/>
</dbReference>
<dbReference type="SUPFAM" id="SSF47384">
    <property type="entry name" value="Homodimeric domain of signal transducing histidine kinase"/>
    <property type="match status" value="1"/>
</dbReference>
<feature type="domain" description="Histidine kinase" evidence="13">
    <location>
        <begin position="250"/>
        <end position="460"/>
    </location>
</feature>
<keyword evidence="11" id="KW-0902">Two-component regulatory system</keyword>
<name>A0A939DFP6_9GAMM</name>
<evidence type="ECO:0000256" key="4">
    <source>
        <dbReference type="ARBA" id="ARBA00022553"/>
    </source>
</evidence>
<keyword evidence="12" id="KW-0472">Membrane</keyword>
<dbReference type="InterPro" id="IPR003660">
    <property type="entry name" value="HAMP_dom"/>
</dbReference>
<keyword evidence="16" id="KW-1185">Reference proteome</keyword>
<dbReference type="Pfam" id="PF02518">
    <property type="entry name" value="HATPase_c"/>
    <property type="match status" value="1"/>
</dbReference>
<keyword evidence="6 12" id="KW-0812">Transmembrane</keyword>
<dbReference type="SMART" id="SM00388">
    <property type="entry name" value="HisKA"/>
    <property type="match status" value="1"/>
</dbReference>
<evidence type="ECO:0000256" key="9">
    <source>
        <dbReference type="ARBA" id="ARBA00022840"/>
    </source>
</evidence>
<keyword evidence="9" id="KW-0067">ATP-binding</keyword>
<gene>
    <name evidence="15" type="ORF">JYP50_10560</name>
</gene>
<evidence type="ECO:0000256" key="8">
    <source>
        <dbReference type="ARBA" id="ARBA00022777"/>
    </source>
</evidence>
<dbReference type="EMBL" id="JAFKCZ010000007">
    <property type="protein sequence ID" value="MBN7797036.1"/>
    <property type="molecule type" value="Genomic_DNA"/>
</dbReference>
<dbReference type="PANTHER" id="PTHR45436">
    <property type="entry name" value="SENSOR HISTIDINE KINASE YKOH"/>
    <property type="match status" value="1"/>
</dbReference>
<dbReference type="AlphaFoldDB" id="A0A939DFP6"/>
<dbReference type="InterPro" id="IPR003661">
    <property type="entry name" value="HisK_dim/P_dom"/>
</dbReference>
<dbReference type="InterPro" id="IPR036097">
    <property type="entry name" value="HisK_dim/P_sf"/>
</dbReference>
<dbReference type="PANTHER" id="PTHR45436:SF14">
    <property type="entry name" value="SENSOR PROTEIN QSEC"/>
    <property type="match status" value="1"/>
</dbReference>
<evidence type="ECO:0000256" key="10">
    <source>
        <dbReference type="ARBA" id="ARBA00022989"/>
    </source>
</evidence>
<evidence type="ECO:0000256" key="7">
    <source>
        <dbReference type="ARBA" id="ARBA00022741"/>
    </source>
</evidence>
<dbReference type="PROSITE" id="PS50109">
    <property type="entry name" value="HIS_KIN"/>
    <property type="match status" value="1"/>
</dbReference>
<dbReference type="GO" id="GO:0000155">
    <property type="term" value="F:phosphorelay sensor kinase activity"/>
    <property type="evidence" value="ECO:0007669"/>
    <property type="project" value="InterPro"/>
</dbReference>
<dbReference type="InterPro" id="IPR005467">
    <property type="entry name" value="His_kinase_dom"/>
</dbReference>